<dbReference type="InterPro" id="IPR013752">
    <property type="entry name" value="KPA_reductase"/>
</dbReference>
<evidence type="ECO:0000313" key="2">
    <source>
        <dbReference type="EMBL" id="MCX2698292.1"/>
    </source>
</evidence>
<accession>A0ABT3QRP8</accession>
<gene>
    <name evidence="2" type="ORF">OPR82_16225</name>
</gene>
<comment type="caution">
    <text evidence="2">The sequence shown here is derived from an EMBL/GenBank/DDBJ whole genome shotgun (WGS) entry which is preliminary data.</text>
</comment>
<dbReference type="Pfam" id="PF08546">
    <property type="entry name" value="ApbA_C"/>
    <property type="match status" value="2"/>
</dbReference>
<dbReference type="Gene3D" id="1.10.1040.10">
    <property type="entry name" value="N-(1-d-carboxylethyl)-l-norvaline Dehydrogenase, domain 2"/>
    <property type="match status" value="2"/>
</dbReference>
<dbReference type="InterPro" id="IPR013328">
    <property type="entry name" value="6PGD_dom2"/>
</dbReference>
<feature type="domain" description="Ketopantoate reductase C-terminal" evidence="1">
    <location>
        <begin position="66"/>
        <end position="108"/>
    </location>
</feature>
<evidence type="ECO:0000259" key="1">
    <source>
        <dbReference type="Pfam" id="PF08546"/>
    </source>
</evidence>
<reference evidence="2 3" key="1">
    <citation type="submission" date="2022-11" db="EMBL/GenBank/DDBJ databases">
        <title>Brucella sp. YY2X, whole genome shotgun sequencing project.</title>
        <authorList>
            <person name="Yang Y."/>
        </authorList>
    </citation>
    <scope>NUCLEOTIDE SEQUENCE [LARGE SCALE GENOMIC DNA]</scope>
    <source>
        <strain evidence="2 3">YY2X</strain>
    </source>
</reference>
<evidence type="ECO:0000313" key="3">
    <source>
        <dbReference type="Proteomes" id="UP001301216"/>
    </source>
</evidence>
<feature type="domain" description="Ketopantoate reductase C-terminal" evidence="1">
    <location>
        <begin position="13"/>
        <end position="65"/>
    </location>
</feature>
<keyword evidence="3" id="KW-1185">Reference proteome</keyword>
<organism evidence="2 3">
    <name type="scientific">Ochrobactrum chromiisoli</name>
    <dbReference type="NCBI Taxonomy" id="2993941"/>
    <lineage>
        <taxon>Bacteria</taxon>
        <taxon>Pseudomonadati</taxon>
        <taxon>Pseudomonadota</taxon>
        <taxon>Alphaproteobacteria</taxon>
        <taxon>Hyphomicrobiales</taxon>
        <taxon>Brucellaceae</taxon>
        <taxon>Brucella/Ochrobactrum group</taxon>
        <taxon>Ochrobactrum</taxon>
    </lineage>
</organism>
<proteinExistence type="predicted"/>
<dbReference type="SUPFAM" id="SSF48179">
    <property type="entry name" value="6-phosphogluconate dehydrogenase C-terminal domain-like"/>
    <property type="match status" value="1"/>
</dbReference>
<dbReference type="Proteomes" id="UP001301216">
    <property type="component" value="Unassembled WGS sequence"/>
</dbReference>
<name>A0ABT3QRP8_9HYPH</name>
<dbReference type="EMBL" id="JAPHAV010000009">
    <property type="protein sequence ID" value="MCX2698292.1"/>
    <property type="molecule type" value="Genomic_DNA"/>
</dbReference>
<protein>
    <recommendedName>
        <fullName evidence="1">Ketopantoate reductase C-terminal domain-containing protein</fullName>
    </recommendedName>
</protein>
<dbReference type="RefSeq" id="WP_265985985.1">
    <property type="nucleotide sequence ID" value="NZ_JAPHAV010000009.1"/>
</dbReference>
<sequence length="111" mass="12404">MAQYLPWFTDDAAKQIWQKAAFNCTVNATALLGKATVGFLAQELGKDMAMRIAAEVLALAESEDIQTDVERGARTEIDALNGYVARRSRERSIEAPFNDLIARLVRMQEKQ</sequence>
<dbReference type="InterPro" id="IPR008927">
    <property type="entry name" value="6-PGluconate_DH-like_C_sf"/>
</dbReference>